<name>A0A699RQY0_TANCI</name>
<evidence type="ECO:0000313" key="2">
    <source>
        <dbReference type="EMBL" id="GFC87358.1"/>
    </source>
</evidence>
<protein>
    <submittedName>
        <fullName evidence="2">Uncharacterized protein</fullName>
    </submittedName>
</protein>
<comment type="caution">
    <text evidence="2">The sequence shown here is derived from an EMBL/GenBank/DDBJ whole genome shotgun (WGS) entry which is preliminary data.</text>
</comment>
<sequence length="145" mass="14887">AYEGAGRAPGPRPARPGARAGYHRGVAGPRGSRADAASALRHGPARRADGSATPLRYSPPWGGRPLAAPNSAGRASSTPASVARLQTAFKARLPFRTHLILFPYAYLPSCAESDPALWLDCGGAQLERQAKSPAAAEGAPGPHCG</sequence>
<organism evidence="2">
    <name type="scientific">Tanacetum cinerariifolium</name>
    <name type="common">Dalmatian daisy</name>
    <name type="synonym">Chrysanthemum cinerariifolium</name>
    <dbReference type="NCBI Taxonomy" id="118510"/>
    <lineage>
        <taxon>Eukaryota</taxon>
        <taxon>Viridiplantae</taxon>
        <taxon>Streptophyta</taxon>
        <taxon>Embryophyta</taxon>
        <taxon>Tracheophyta</taxon>
        <taxon>Spermatophyta</taxon>
        <taxon>Magnoliopsida</taxon>
        <taxon>eudicotyledons</taxon>
        <taxon>Gunneridae</taxon>
        <taxon>Pentapetalae</taxon>
        <taxon>asterids</taxon>
        <taxon>campanulids</taxon>
        <taxon>Asterales</taxon>
        <taxon>Asteraceae</taxon>
        <taxon>Asteroideae</taxon>
        <taxon>Anthemideae</taxon>
        <taxon>Anthemidinae</taxon>
        <taxon>Tanacetum</taxon>
    </lineage>
</organism>
<feature type="compositionally biased region" description="Low complexity" evidence="1">
    <location>
        <begin position="1"/>
        <end position="20"/>
    </location>
</feature>
<dbReference type="AlphaFoldDB" id="A0A699RQY0"/>
<feature type="region of interest" description="Disordered" evidence="1">
    <location>
        <begin position="1"/>
        <end position="79"/>
    </location>
</feature>
<accession>A0A699RQY0</accession>
<reference evidence="2" key="1">
    <citation type="journal article" date="2019" name="Sci. Rep.">
        <title>Draft genome of Tanacetum cinerariifolium, the natural source of mosquito coil.</title>
        <authorList>
            <person name="Yamashiro T."/>
            <person name="Shiraishi A."/>
            <person name="Satake H."/>
            <person name="Nakayama K."/>
        </authorList>
    </citation>
    <scope>NUCLEOTIDE SEQUENCE</scope>
</reference>
<proteinExistence type="predicted"/>
<evidence type="ECO:0000256" key="1">
    <source>
        <dbReference type="SAM" id="MobiDB-lite"/>
    </source>
</evidence>
<dbReference type="EMBL" id="BKCJ011109865">
    <property type="protein sequence ID" value="GFC87358.1"/>
    <property type="molecule type" value="Genomic_DNA"/>
</dbReference>
<feature type="non-terminal residue" evidence="2">
    <location>
        <position position="1"/>
    </location>
</feature>
<gene>
    <name evidence="2" type="ORF">Tci_859328</name>
</gene>